<accession>X1UE78</accession>
<evidence type="ECO:0000313" key="1">
    <source>
        <dbReference type="EMBL" id="GAI90634.1"/>
    </source>
</evidence>
<dbReference type="AlphaFoldDB" id="X1UE78"/>
<gene>
    <name evidence="1" type="ORF">S12H4_32458</name>
</gene>
<name>X1UE78_9ZZZZ</name>
<dbReference type="EMBL" id="BARW01019038">
    <property type="protein sequence ID" value="GAI90634.1"/>
    <property type="molecule type" value="Genomic_DNA"/>
</dbReference>
<protein>
    <submittedName>
        <fullName evidence="1">Uncharacterized protein</fullName>
    </submittedName>
</protein>
<reference evidence="1" key="1">
    <citation type="journal article" date="2014" name="Front. Microbiol.">
        <title>High frequency of phylogenetically diverse reductive dehalogenase-homologous genes in deep subseafloor sedimentary metagenomes.</title>
        <authorList>
            <person name="Kawai M."/>
            <person name="Futagami T."/>
            <person name="Toyoda A."/>
            <person name="Takaki Y."/>
            <person name="Nishi S."/>
            <person name="Hori S."/>
            <person name="Arai W."/>
            <person name="Tsubouchi T."/>
            <person name="Morono Y."/>
            <person name="Uchiyama I."/>
            <person name="Ito T."/>
            <person name="Fujiyama A."/>
            <person name="Inagaki F."/>
            <person name="Takami H."/>
        </authorList>
    </citation>
    <scope>NUCLEOTIDE SEQUENCE</scope>
    <source>
        <strain evidence="1">Expedition CK06-06</strain>
    </source>
</reference>
<feature type="non-terminal residue" evidence="1">
    <location>
        <position position="1"/>
    </location>
</feature>
<proteinExistence type="predicted"/>
<sequence length="31" mass="3341">EPGMLDQVCDALGEERVAAAGQYKEAHPEPE</sequence>
<organism evidence="1">
    <name type="scientific">marine sediment metagenome</name>
    <dbReference type="NCBI Taxonomy" id="412755"/>
    <lineage>
        <taxon>unclassified sequences</taxon>
        <taxon>metagenomes</taxon>
        <taxon>ecological metagenomes</taxon>
    </lineage>
</organism>
<comment type="caution">
    <text evidence="1">The sequence shown here is derived from an EMBL/GenBank/DDBJ whole genome shotgun (WGS) entry which is preliminary data.</text>
</comment>